<keyword evidence="3" id="KW-1185">Reference proteome</keyword>
<proteinExistence type="predicted"/>
<reference evidence="2 3" key="1">
    <citation type="submission" date="2019-09" db="EMBL/GenBank/DDBJ databases">
        <title>YIM 132548 draft genome.</title>
        <authorList>
            <person name="Jiang L."/>
        </authorList>
    </citation>
    <scope>NUCLEOTIDE SEQUENCE [LARGE SCALE GENOMIC DNA]</scope>
    <source>
        <strain evidence="2 3">YIM 132548</strain>
    </source>
</reference>
<evidence type="ECO:0000256" key="1">
    <source>
        <dbReference type="SAM" id="MobiDB-lite"/>
    </source>
</evidence>
<gene>
    <name evidence="2" type="ORF">F6X51_18615</name>
</gene>
<evidence type="ECO:0000313" key="3">
    <source>
        <dbReference type="Proteomes" id="UP000441523"/>
    </source>
</evidence>
<name>A0A6N6MQA6_9HYPH</name>
<sequence>MPERRARYDTEVIGNVICLVELDNANSITSDADRVIEDLHQRFGDLGSYRIIYRDTTGTWDELAVTGDQFRGFKSINERSQAAALAAVSRQGSDEAPHPQDSYRTG</sequence>
<evidence type="ECO:0000313" key="2">
    <source>
        <dbReference type="EMBL" id="KAB1071585.1"/>
    </source>
</evidence>
<dbReference type="EMBL" id="VZZJ01000018">
    <property type="protein sequence ID" value="KAB1071585.1"/>
    <property type="molecule type" value="Genomic_DNA"/>
</dbReference>
<accession>A0A6N6MQA6</accession>
<dbReference type="Proteomes" id="UP000441523">
    <property type="component" value="Unassembled WGS sequence"/>
</dbReference>
<comment type="caution">
    <text evidence="2">The sequence shown here is derived from an EMBL/GenBank/DDBJ whole genome shotgun (WGS) entry which is preliminary data.</text>
</comment>
<dbReference type="RefSeq" id="WP_150965180.1">
    <property type="nucleotide sequence ID" value="NZ_VZZJ01000018.1"/>
</dbReference>
<dbReference type="AlphaFoldDB" id="A0A6N6MQA6"/>
<organism evidence="2 3">
    <name type="scientific">Methylobacterium planeticum</name>
    <dbReference type="NCBI Taxonomy" id="2615211"/>
    <lineage>
        <taxon>Bacteria</taxon>
        <taxon>Pseudomonadati</taxon>
        <taxon>Pseudomonadota</taxon>
        <taxon>Alphaproteobacteria</taxon>
        <taxon>Hyphomicrobiales</taxon>
        <taxon>Methylobacteriaceae</taxon>
        <taxon>Methylobacterium</taxon>
    </lineage>
</organism>
<feature type="region of interest" description="Disordered" evidence="1">
    <location>
        <begin position="84"/>
        <end position="106"/>
    </location>
</feature>
<protein>
    <submittedName>
        <fullName evidence="2">Uncharacterized protein</fullName>
    </submittedName>
</protein>